<dbReference type="AlphaFoldDB" id="A0A022R332"/>
<feature type="active site" evidence="8">
    <location>
        <position position="364"/>
    </location>
</feature>
<evidence type="ECO:0000256" key="7">
    <source>
        <dbReference type="ARBA" id="ARBA00023326"/>
    </source>
</evidence>
<evidence type="ECO:0000256" key="3">
    <source>
        <dbReference type="ARBA" id="ARBA00022801"/>
    </source>
</evidence>
<keyword evidence="5 8" id="KW-0119">Carbohydrate metabolism</keyword>
<dbReference type="InterPro" id="IPR001701">
    <property type="entry name" value="Glyco_hydro_9"/>
</dbReference>
<evidence type="ECO:0000313" key="11">
    <source>
        <dbReference type="EMBL" id="EYU33245.1"/>
    </source>
</evidence>
<keyword evidence="12" id="KW-1185">Reference proteome</keyword>
<dbReference type="EMBL" id="KI630784">
    <property type="protein sequence ID" value="EYU33245.1"/>
    <property type="molecule type" value="Genomic_DNA"/>
</dbReference>
<evidence type="ECO:0000313" key="12">
    <source>
        <dbReference type="Proteomes" id="UP000030748"/>
    </source>
</evidence>
<keyword evidence="7 8" id="KW-0624">Polysaccharide degradation</keyword>
<dbReference type="PROSITE" id="PS00698">
    <property type="entry name" value="GH9_3"/>
    <property type="match status" value="1"/>
</dbReference>
<keyword evidence="3 8" id="KW-0378">Hydrolase</keyword>
<dbReference type="Pfam" id="PF00759">
    <property type="entry name" value="Glyco_hydro_9"/>
    <property type="match status" value="1"/>
</dbReference>
<name>A0A022R332_ERYGU</name>
<protein>
    <recommendedName>
        <fullName evidence="9">Endoglucanase</fullName>
        <ecNumber evidence="9">3.2.1.4</ecNumber>
    </recommendedName>
</protein>
<feature type="non-terminal residue" evidence="11">
    <location>
        <position position="423"/>
    </location>
</feature>
<comment type="catalytic activity">
    <reaction evidence="1 9">
        <text>Endohydrolysis of (1-&gt;4)-beta-D-glucosidic linkages in cellulose, lichenin and cereal beta-D-glucans.</text>
        <dbReference type="EC" id="3.2.1.4"/>
    </reaction>
</comment>
<reference evidence="11 12" key="1">
    <citation type="journal article" date="2013" name="Proc. Natl. Acad. Sci. U.S.A.">
        <title>Fine-scale variation in meiotic recombination in Mimulus inferred from population shotgun sequencing.</title>
        <authorList>
            <person name="Hellsten U."/>
            <person name="Wright K.M."/>
            <person name="Jenkins J."/>
            <person name="Shu S."/>
            <person name="Yuan Y."/>
            <person name="Wessler S.R."/>
            <person name="Schmutz J."/>
            <person name="Willis J.H."/>
            <person name="Rokhsar D.S."/>
        </authorList>
    </citation>
    <scope>NUCLEOTIDE SEQUENCE [LARGE SCALE GENOMIC DNA]</scope>
    <source>
        <strain evidence="12">cv. DUN x IM62</strain>
    </source>
</reference>
<dbReference type="InterPro" id="IPR033126">
    <property type="entry name" value="Glyco_hydro_9_Asp/Glu_AS"/>
</dbReference>
<sequence>MVALVARRKRLCDGGSGCATVEADVRRWKRLCVAGSTLGTVVGRGGFPSGTDPNDHSCWMRPEDIDYERPVTECNRCSDLAAEMAAALASASIVFKDSVTYSHQLIRGVETVFQFSRERRGLYSIENQAANFYNSTSYWDEFVWGATWLYYATGNISYLELANAPALATRAGAFERRLCDRVFSWDNKLPGAQVLLTCLRIFFSPGYPYEEILNEFHKQVELSMCSFLPNHTSFNRTRGGMIDLSQGQPRNLQYVLNAAFLAHYLSASDTGGWYCGPDFYTRDALRQFAEKQIGYILGANPRNMVGFGDHYPKHVHHRGPSIPNDNIKYSCKGGWRWRNSKKSNPNTIVGAMVAGPYKHDGFEDLRENYNYTEPAITGNAGLVAAPLVALSGKESSGIDRNTVFSAVSPMYPAEPPPPAPWNI</sequence>
<keyword evidence="6 8" id="KW-0326">Glycosidase</keyword>
<feature type="domain" description="Glycoside hydrolase family 9" evidence="10">
    <location>
        <begin position="50"/>
        <end position="385"/>
    </location>
</feature>
<dbReference type="GO" id="GO:0008810">
    <property type="term" value="F:cellulase activity"/>
    <property type="evidence" value="ECO:0007669"/>
    <property type="project" value="UniProtKB-EC"/>
</dbReference>
<proteinExistence type="inferred from homology"/>
<dbReference type="eggNOG" id="ENOG502QUUK">
    <property type="taxonomic scope" value="Eukaryota"/>
</dbReference>
<dbReference type="PANTHER" id="PTHR22298">
    <property type="entry name" value="ENDO-1,4-BETA-GLUCANASE"/>
    <property type="match status" value="1"/>
</dbReference>
<dbReference type="STRING" id="4155.A0A022R332"/>
<dbReference type="InterPro" id="IPR012341">
    <property type="entry name" value="6hp_glycosidase-like_sf"/>
</dbReference>
<dbReference type="Gene3D" id="1.50.10.10">
    <property type="match status" value="1"/>
</dbReference>
<gene>
    <name evidence="11" type="ORF">MIMGU_mgv1a022358mg</name>
</gene>
<comment type="similarity">
    <text evidence="2 8 9">Belongs to the glycosyl hydrolase 9 (cellulase E) family.</text>
</comment>
<keyword evidence="4 9" id="KW-0136">Cellulose degradation</keyword>
<dbReference type="SUPFAM" id="SSF48208">
    <property type="entry name" value="Six-hairpin glycosidases"/>
    <property type="match status" value="1"/>
</dbReference>
<evidence type="ECO:0000256" key="2">
    <source>
        <dbReference type="ARBA" id="ARBA00007072"/>
    </source>
</evidence>
<evidence type="ECO:0000256" key="6">
    <source>
        <dbReference type="ARBA" id="ARBA00023295"/>
    </source>
</evidence>
<organism evidence="11 12">
    <name type="scientific">Erythranthe guttata</name>
    <name type="common">Yellow monkey flower</name>
    <name type="synonym">Mimulus guttatus</name>
    <dbReference type="NCBI Taxonomy" id="4155"/>
    <lineage>
        <taxon>Eukaryota</taxon>
        <taxon>Viridiplantae</taxon>
        <taxon>Streptophyta</taxon>
        <taxon>Embryophyta</taxon>
        <taxon>Tracheophyta</taxon>
        <taxon>Spermatophyta</taxon>
        <taxon>Magnoliopsida</taxon>
        <taxon>eudicotyledons</taxon>
        <taxon>Gunneridae</taxon>
        <taxon>Pentapetalae</taxon>
        <taxon>asterids</taxon>
        <taxon>lamiids</taxon>
        <taxon>Lamiales</taxon>
        <taxon>Phrymaceae</taxon>
        <taxon>Erythranthe</taxon>
    </lineage>
</organism>
<evidence type="ECO:0000259" key="10">
    <source>
        <dbReference type="Pfam" id="PF00759"/>
    </source>
</evidence>
<evidence type="ECO:0000256" key="1">
    <source>
        <dbReference type="ARBA" id="ARBA00000966"/>
    </source>
</evidence>
<evidence type="ECO:0000256" key="5">
    <source>
        <dbReference type="ARBA" id="ARBA00023277"/>
    </source>
</evidence>
<accession>A0A022R332</accession>
<evidence type="ECO:0000256" key="4">
    <source>
        <dbReference type="ARBA" id="ARBA00023001"/>
    </source>
</evidence>
<evidence type="ECO:0000256" key="9">
    <source>
        <dbReference type="RuleBase" id="RU361166"/>
    </source>
</evidence>
<feature type="active site" evidence="8">
    <location>
        <position position="373"/>
    </location>
</feature>
<dbReference type="GO" id="GO:0030245">
    <property type="term" value="P:cellulose catabolic process"/>
    <property type="evidence" value="ECO:0007669"/>
    <property type="project" value="UniProtKB-KW"/>
</dbReference>
<dbReference type="Proteomes" id="UP000030748">
    <property type="component" value="Unassembled WGS sequence"/>
</dbReference>
<dbReference type="InterPro" id="IPR008928">
    <property type="entry name" value="6-hairpin_glycosidase_sf"/>
</dbReference>
<dbReference type="EC" id="3.2.1.4" evidence="9"/>
<evidence type="ECO:0000256" key="8">
    <source>
        <dbReference type="PROSITE-ProRule" id="PRU10060"/>
    </source>
</evidence>